<dbReference type="EMBL" id="CP039346">
    <property type="protein sequence ID" value="QCD82540.1"/>
    <property type="molecule type" value="Genomic_DNA"/>
</dbReference>
<keyword evidence="3" id="KW-1185">Reference proteome</keyword>
<proteinExistence type="predicted"/>
<evidence type="ECO:0000313" key="3">
    <source>
        <dbReference type="Proteomes" id="UP000501690"/>
    </source>
</evidence>
<accession>A0A4D6L232</accession>
<dbReference type="Proteomes" id="UP000501690">
    <property type="component" value="Linkage Group LG2"/>
</dbReference>
<evidence type="ECO:0000313" key="2">
    <source>
        <dbReference type="EMBL" id="QCD82540.1"/>
    </source>
</evidence>
<evidence type="ECO:0000256" key="1">
    <source>
        <dbReference type="SAM" id="MobiDB-lite"/>
    </source>
</evidence>
<dbReference type="AlphaFoldDB" id="A0A4D6L232"/>
<reference evidence="2 3" key="1">
    <citation type="submission" date="2019-04" db="EMBL/GenBank/DDBJ databases">
        <title>An improved genome assembly and genetic linkage map for asparagus bean, Vigna unguiculata ssp. sesquipedialis.</title>
        <authorList>
            <person name="Xia Q."/>
            <person name="Zhang R."/>
            <person name="Dong Y."/>
        </authorList>
    </citation>
    <scope>NUCLEOTIDE SEQUENCE [LARGE SCALE GENOMIC DNA]</scope>
    <source>
        <tissue evidence="2">Leaf</tissue>
    </source>
</reference>
<feature type="compositionally biased region" description="Basic and acidic residues" evidence="1">
    <location>
        <begin position="1"/>
        <end position="15"/>
    </location>
</feature>
<protein>
    <submittedName>
        <fullName evidence="2">Uncharacterized protein</fullName>
    </submittedName>
</protein>
<gene>
    <name evidence="2" type="ORF">DEO72_LG2g2880</name>
</gene>
<sequence>MPEHLQRDRERDHCRSSVAGGETTRRQGAGVDISPEVAERERETAAARVLACSRGFLDGVAVVEERNGGGAVAGWWPELQRLRARGMEERNGGAARARKKGAAALSPN</sequence>
<name>A0A4D6L232_VIGUN</name>
<feature type="region of interest" description="Disordered" evidence="1">
    <location>
        <begin position="89"/>
        <end position="108"/>
    </location>
</feature>
<organism evidence="2 3">
    <name type="scientific">Vigna unguiculata</name>
    <name type="common">Cowpea</name>
    <dbReference type="NCBI Taxonomy" id="3917"/>
    <lineage>
        <taxon>Eukaryota</taxon>
        <taxon>Viridiplantae</taxon>
        <taxon>Streptophyta</taxon>
        <taxon>Embryophyta</taxon>
        <taxon>Tracheophyta</taxon>
        <taxon>Spermatophyta</taxon>
        <taxon>Magnoliopsida</taxon>
        <taxon>eudicotyledons</taxon>
        <taxon>Gunneridae</taxon>
        <taxon>Pentapetalae</taxon>
        <taxon>rosids</taxon>
        <taxon>fabids</taxon>
        <taxon>Fabales</taxon>
        <taxon>Fabaceae</taxon>
        <taxon>Papilionoideae</taxon>
        <taxon>50 kb inversion clade</taxon>
        <taxon>NPAAA clade</taxon>
        <taxon>indigoferoid/millettioid clade</taxon>
        <taxon>Phaseoleae</taxon>
        <taxon>Vigna</taxon>
    </lineage>
</organism>
<feature type="region of interest" description="Disordered" evidence="1">
    <location>
        <begin position="1"/>
        <end position="39"/>
    </location>
</feature>